<dbReference type="InterPro" id="IPR016032">
    <property type="entry name" value="Sig_transdc_resp-reg_C-effctor"/>
</dbReference>
<evidence type="ECO:0000256" key="1">
    <source>
        <dbReference type="ARBA" id="ARBA00023125"/>
    </source>
</evidence>
<dbReference type="STRING" id="394193.SAMN04489732_102165"/>
<accession>A0A1H8SKI7</accession>
<keyword evidence="6" id="KW-1185">Reference proteome</keyword>
<dbReference type="PRINTS" id="PR00038">
    <property type="entry name" value="HTHLUXR"/>
</dbReference>
<name>A0A1H8SKI7_9PSEU</name>
<dbReference type="Pfam" id="PF00072">
    <property type="entry name" value="Response_reg"/>
    <property type="match status" value="1"/>
</dbReference>
<evidence type="ECO:0000259" key="4">
    <source>
        <dbReference type="PROSITE" id="PS50110"/>
    </source>
</evidence>
<evidence type="ECO:0000256" key="2">
    <source>
        <dbReference type="PROSITE-ProRule" id="PRU00169"/>
    </source>
</evidence>
<reference evidence="5 6" key="1">
    <citation type="submission" date="2016-10" db="EMBL/GenBank/DDBJ databases">
        <authorList>
            <person name="de Groot N.N."/>
        </authorList>
    </citation>
    <scope>NUCLEOTIDE SEQUENCE [LARGE SCALE GENOMIC DNA]</scope>
    <source>
        <strain evidence="5 6">DSM 44993</strain>
    </source>
</reference>
<keyword evidence="2" id="KW-0597">Phosphoprotein</keyword>
<dbReference type="SUPFAM" id="SSF46894">
    <property type="entry name" value="C-terminal effector domain of the bipartite response regulators"/>
    <property type="match status" value="1"/>
</dbReference>
<dbReference type="PROSITE" id="PS50043">
    <property type="entry name" value="HTH_LUXR_2"/>
    <property type="match status" value="1"/>
</dbReference>
<dbReference type="PROSITE" id="PS50110">
    <property type="entry name" value="RESPONSE_REGULATORY"/>
    <property type="match status" value="1"/>
</dbReference>
<dbReference type="InterPro" id="IPR001789">
    <property type="entry name" value="Sig_transdc_resp-reg_receiver"/>
</dbReference>
<dbReference type="SMART" id="SM00448">
    <property type="entry name" value="REC"/>
    <property type="match status" value="1"/>
</dbReference>
<feature type="domain" description="Response regulatory" evidence="4">
    <location>
        <begin position="3"/>
        <end position="119"/>
    </location>
</feature>
<dbReference type="OrthoDB" id="9808843at2"/>
<dbReference type="Proteomes" id="UP000198582">
    <property type="component" value="Unassembled WGS sequence"/>
</dbReference>
<dbReference type="InterPro" id="IPR011006">
    <property type="entry name" value="CheY-like_superfamily"/>
</dbReference>
<dbReference type="PANTHER" id="PTHR43214">
    <property type="entry name" value="TWO-COMPONENT RESPONSE REGULATOR"/>
    <property type="match status" value="1"/>
</dbReference>
<dbReference type="PROSITE" id="PS00622">
    <property type="entry name" value="HTH_LUXR_1"/>
    <property type="match status" value="1"/>
</dbReference>
<dbReference type="RefSeq" id="WP_091613355.1">
    <property type="nucleotide sequence ID" value="NZ_FOEF01000002.1"/>
</dbReference>
<dbReference type="SUPFAM" id="SSF52172">
    <property type="entry name" value="CheY-like"/>
    <property type="match status" value="1"/>
</dbReference>
<organism evidence="5 6">
    <name type="scientific">Amycolatopsis saalfeldensis</name>
    <dbReference type="NCBI Taxonomy" id="394193"/>
    <lineage>
        <taxon>Bacteria</taxon>
        <taxon>Bacillati</taxon>
        <taxon>Actinomycetota</taxon>
        <taxon>Actinomycetes</taxon>
        <taxon>Pseudonocardiales</taxon>
        <taxon>Pseudonocardiaceae</taxon>
        <taxon>Amycolatopsis</taxon>
    </lineage>
</organism>
<evidence type="ECO:0000313" key="6">
    <source>
        <dbReference type="Proteomes" id="UP000198582"/>
    </source>
</evidence>
<dbReference type="GO" id="GO:0000160">
    <property type="term" value="P:phosphorelay signal transduction system"/>
    <property type="evidence" value="ECO:0007669"/>
    <property type="project" value="InterPro"/>
</dbReference>
<dbReference type="InterPro" id="IPR000792">
    <property type="entry name" value="Tscrpt_reg_LuxR_C"/>
</dbReference>
<feature type="domain" description="HTH luxR-type" evidence="3">
    <location>
        <begin position="134"/>
        <end position="199"/>
    </location>
</feature>
<keyword evidence="1" id="KW-0238">DNA-binding</keyword>
<sequence>MIRVLLADDQALVRGALASMLRLEPDLEVVAELGDGTEVLPAARRTAPDVALLDVQMPGRDGLAVAAELRHALPSCRVIICTTFSRPGYLSRAMSAGAAGYVVKDSRPEQLVNAIRRVHAGLRFVDPALAAESLASGASPLTDREADVLRAAAEGGTVADIARTVGLSEGTVRNHLSSAIGKTQARTRAEAARIAETNGWL</sequence>
<dbReference type="InterPro" id="IPR039420">
    <property type="entry name" value="WalR-like"/>
</dbReference>
<dbReference type="PANTHER" id="PTHR43214:SF42">
    <property type="entry name" value="TRANSCRIPTIONAL REGULATORY PROTEIN DESR"/>
    <property type="match status" value="1"/>
</dbReference>
<dbReference type="GO" id="GO:0006355">
    <property type="term" value="P:regulation of DNA-templated transcription"/>
    <property type="evidence" value="ECO:0007669"/>
    <property type="project" value="InterPro"/>
</dbReference>
<evidence type="ECO:0000313" key="5">
    <source>
        <dbReference type="EMBL" id="SEO79085.1"/>
    </source>
</evidence>
<dbReference type="Gene3D" id="3.40.50.2300">
    <property type="match status" value="1"/>
</dbReference>
<dbReference type="AlphaFoldDB" id="A0A1H8SKI7"/>
<dbReference type="Pfam" id="PF00196">
    <property type="entry name" value="GerE"/>
    <property type="match status" value="1"/>
</dbReference>
<gene>
    <name evidence="5" type="ORF">SAMN04489732_102165</name>
</gene>
<evidence type="ECO:0000259" key="3">
    <source>
        <dbReference type="PROSITE" id="PS50043"/>
    </source>
</evidence>
<dbReference type="EMBL" id="FOEF01000002">
    <property type="protein sequence ID" value="SEO79085.1"/>
    <property type="molecule type" value="Genomic_DNA"/>
</dbReference>
<dbReference type="CDD" id="cd06170">
    <property type="entry name" value="LuxR_C_like"/>
    <property type="match status" value="1"/>
</dbReference>
<dbReference type="GO" id="GO:0003677">
    <property type="term" value="F:DNA binding"/>
    <property type="evidence" value="ECO:0007669"/>
    <property type="project" value="UniProtKB-KW"/>
</dbReference>
<dbReference type="SMART" id="SM00421">
    <property type="entry name" value="HTH_LUXR"/>
    <property type="match status" value="1"/>
</dbReference>
<protein>
    <submittedName>
        <fullName evidence="5">Two component transcriptional regulator, LuxR family</fullName>
    </submittedName>
</protein>
<dbReference type="CDD" id="cd19930">
    <property type="entry name" value="REC_DesR-like"/>
    <property type="match status" value="1"/>
</dbReference>
<proteinExistence type="predicted"/>
<feature type="modified residue" description="4-aspartylphosphate" evidence="2">
    <location>
        <position position="54"/>
    </location>
</feature>